<evidence type="ECO:0000313" key="1">
    <source>
        <dbReference type="EMBL" id="MPY42582.1"/>
    </source>
</evidence>
<organism evidence="1 2">
    <name type="scientific">Streptomyces phyllanthi</name>
    <dbReference type="NCBI Taxonomy" id="1803180"/>
    <lineage>
        <taxon>Bacteria</taxon>
        <taxon>Bacillati</taxon>
        <taxon>Actinomycetota</taxon>
        <taxon>Actinomycetes</taxon>
        <taxon>Kitasatosporales</taxon>
        <taxon>Streptomycetaceae</taxon>
        <taxon>Streptomyces</taxon>
    </lineage>
</organism>
<protein>
    <submittedName>
        <fullName evidence="1">Uncharacterized protein</fullName>
    </submittedName>
</protein>
<name>A0A5N8W647_9ACTN</name>
<reference evidence="1 2" key="1">
    <citation type="submission" date="2019-07" db="EMBL/GenBank/DDBJ databases">
        <title>New species of Amycolatopsis and Streptomyces.</title>
        <authorList>
            <person name="Duangmal K."/>
            <person name="Teo W.F.A."/>
            <person name="Lipun K."/>
        </authorList>
    </citation>
    <scope>NUCLEOTIDE SEQUENCE [LARGE SCALE GENOMIC DNA]</scope>
    <source>
        <strain evidence="1 2">TISTR 2346</strain>
    </source>
</reference>
<proteinExistence type="predicted"/>
<comment type="caution">
    <text evidence="1">The sequence shown here is derived from an EMBL/GenBank/DDBJ whole genome shotgun (WGS) entry which is preliminary data.</text>
</comment>
<keyword evidence="2" id="KW-1185">Reference proteome</keyword>
<dbReference type="Pfam" id="PF19715">
    <property type="entry name" value="DUF6210"/>
    <property type="match status" value="1"/>
</dbReference>
<evidence type="ECO:0000313" key="2">
    <source>
        <dbReference type="Proteomes" id="UP000326979"/>
    </source>
</evidence>
<dbReference type="InterPro" id="IPR046182">
    <property type="entry name" value="DUF6210"/>
</dbReference>
<sequence length="147" mass="15941">MADVDDGKRYVFLDPDGTGADTGWVFVIVAAPTGVVYQVQGGGVGCVQYAQEGYLLPMFGQGLDEELKEIFEGELEGQGARRTDWPEGLLDRLRAAVGLHVYGSANRDDTWPTALVLDETRLAEIDEAWVPVVTPDGPGVLVWENSD</sequence>
<gene>
    <name evidence="1" type="ORF">FNH04_22560</name>
</gene>
<dbReference type="OrthoDB" id="72338at2"/>
<dbReference type="EMBL" id="VJZE01000162">
    <property type="protein sequence ID" value="MPY42582.1"/>
    <property type="molecule type" value="Genomic_DNA"/>
</dbReference>
<dbReference type="Proteomes" id="UP000326979">
    <property type="component" value="Unassembled WGS sequence"/>
</dbReference>
<dbReference type="AlphaFoldDB" id="A0A5N8W647"/>
<dbReference type="RefSeq" id="WP_152787033.1">
    <property type="nucleotide sequence ID" value="NZ_BAABEQ010000023.1"/>
</dbReference>
<accession>A0A5N8W647</accession>